<evidence type="ECO:0000256" key="1">
    <source>
        <dbReference type="SAM" id="MobiDB-lite"/>
    </source>
</evidence>
<feature type="compositionally biased region" description="Polar residues" evidence="1">
    <location>
        <begin position="67"/>
        <end position="81"/>
    </location>
</feature>
<evidence type="ECO:0000313" key="2">
    <source>
        <dbReference type="EMBL" id="VVE10622.1"/>
    </source>
</evidence>
<feature type="region of interest" description="Disordered" evidence="1">
    <location>
        <begin position="55"/>
        <end position="81"/>
    </location>
</feature>
<organism evidence="2 3">
    <name type="scientific">Pandoraea terrae</name>
    <dbReference type="NCBI Taxonomy" id="1537710"/>
    <lineage>
        <taxon>Bacteria</taxon>
        <taxon>Pseudomonadati</taxon>
        <taxon>Pseudomonadota</taxon>
        <taxon>Betaproteobacteria</taxon>
        <taxon>Burkholderiales</taxon>
        <taxon>Burkholderiaceae</taxon>
        <taxon>Pandoraea</taxon>
    </lineage>
</organism>
<keyword evidence="3" id="KW-1185">Reference proteome</keyword>
<protein>
    <submittedName>
        <fullName evidence="2">Uncharacterized protein</fullName>
    </submittedName>
</protein>
<accession>A0A5E4VEH3</accession>
<proteinExistence type="predicted"/>
<reference evidence="2 3" key="1">
    <citation type="submission" date="2019-08" db="EMBL/GenBank/DDBJ databases">
        <authorList>
            <person name="Peeters C."/>
        </authorList>
    </citation>
    <scope>NUCLEOTIDE SEQUENCE [LARGE SCALE GENOMIC DNA]</scope>
    <source>
        <strain evidence="2 3">LMG 30175</strain>
    </source>
</reference>
<name>A0A5E4VEH3_9BURK</name>
<sequence length="92" mass="10426">MRDSIEIQLSFNEAAYPCATRALRGFGSARNRADYLKSILETHFKALEDVRNRTCQDEPRHIAPQQADGQHQGLSGELNSQDVNHAFSSYFK</sequence>
<evidence type="ECO:0000313" key="3">
    <source>
        <dbReference type="Proteomes" id="UP000414233"/>
    </source>
</evidence>
<dbReference type="EMBL" id="CABPRZ010000009">
    <property type="protein sequence ID" value="VVE10622.1"/>
    <property type="molecule type" value="Genomic_DNA"/>
</dbReference>
<gene>
    <name evidence="2" type="ORF">PTE30175_02542</name>
</gene>
<dbReference type="AlphaFoldDB" id="A0A5E4VEH3"/>
<dbReference type="Proteomes" id="UP000414233">
    <property type="component" value="Unassembled WGS sequence"/>
</dbReference>